<feature type="region of interest" description="Disordered" evidence="8">
    <location>
        <begin position="646"/>
        <end position="670"/>
    </location>
</feature>
<gene>
    <name evidence="10" type="ORF">PTTG_04754</name>
</gene>
<feature type="transmembrane region" description="Helical" evidence="9">
    <location>
        <begin position="164"/>
        <end position="181"/>
    </location>
</feature>
<dbReference type="GO" id="GO:0005886">
    <property type="term" value="C:plasma membrane"/>
    <property type="evidence" value="ECO:0007669"/>
    <property type="project" value="UniProtKB-ARBA"/>
</dbReference>
<feature type="transmembrane region" description="Helical" evidence="9">
    <location>
        <begin position="187"/>
        <end position="210"/>
    </location>
</feature>
<dbReference type="AlphaFoldDB" id="A0A180GVA8"/>
<dbReference type="InterPro" id="IPR018456">
    <property type="entry name" value="PTR2_symporter_CS"/>
</dbReference>
<evidence type="ECO:0000256" key="7">
    <source>
        <dbReference type="RuleBase" id="RU003755"/>
    </source>
</evidence>
<keyword evidence="5 9" id="KW-1133">Transmembrane helix</keyword>
<dbReference type="OrthoDB" id="8904098at2759"/>
<feature type="region of interest" description="Disordered" evidence="8">
    <location>
        <begin position="1"/>
        <end position="36"/>
    </location>
</feature>
<reference evidence="10" key="2">
    <citation type="submission" date="2016-05" db="EMBL/GenBank/DDBJ databases">
        <title>Comparative analysis highlights variable genome content of wheat rusts and divergence of the mating loci.</title>
        <authorList>
            <person name="Cuomo C.A."/>
            <person name="Bakkeren G."/>
            <person name="Szabo L."/>
            <person name="Khalil H."/>
            <person name="Joly D."/>
            <person name="Goldberg J."/>
            <person name="Young S."/>
            <person name="Zeng Q."/>
            <person name="Fellers J."/>
        </authorList>
    </citation>
    <scope>NUCLEOTIDE SEQUENCE [LARGE SCALE GENOMIC DNA]</scope>
    <source>
        <strain evidence="10">1-1 BBBD Race 1</strain>
    </source>
</reference>
<evidence type="ECO:0000256" key="1">
    <source>
        <dbReference type="ARBA" id="ARBA00004141"/>
    </source>
</evidence>
<sequence length="670" mass="73689">MGLSDSPPTLEASHEPVSSLSSLSGSSFENSQPAHVEPAAYSAIHASRLKSLPPPPQDRPSVEKLPAADFDLSSSASADAMIYPSPQEFASLRKVPGKVHLNTYLIAFVEFAERFSYYGTTVVFTNYIQRPLPEGSTTGAGGVQAGALGMGQQASTGITTFNSFWVYLCPLVGAYVADAHLGRYNTIIVSIFIALVGHTLLVISAIPTVIVHPNGSFACFIVAIIIMGIGTGGFKPNISPLVAEQADTDNQKPYIKVLPKSNEKVIVDPTLTASRIYMYFYLMINVGALTGQIGMVYAEKYVGFWLAYLLPTLLFCTCPLVMILGKPIYVLRPPTGSVFGKAVKLMKLGVVKKLRARKKSHQQPIAFWEAVKPSHLADQKPAWMNFDDQWVDEVRRGVKACRVFLWFPIYWLTYNQMNNNLTSQAGVMNTHGLPNDILSNLDPFALIILIPICDLFIYPALRKAGINFSPIKRITAGFITGAMAMGWAAITQHWIYERSACGNMAGKSTCPTVDINVWVQTPSYILIALSEILASVTGLEYAFTLAPKNMRSLVTALFLFQSAIASAIGEAFNPLSADPLLVWNYGTMAVLAFVAGIAFYFVHLKIDQEHEDLIRLQEGTVPSGKKNLGPDEAEKNQVIIHNNDTHHQDHHEEHEHELENELERDEFKHP</sequence>
<dbReference type="Gene3D" id="1.20.1250.20">
    <property type="entry name" value="MFS general substrate transporter like domains"/>
    <property type="match status" value="1"/>
</dbReference>
<dbReference type="SUPFAM" id="SSF103473">
    <property type="entry name" value="MFS general substrate transporter"/>
    <property type="match status" value="1"/>
</dbReference>
<feature type="transmembrane region" description="Helical" evidence="9">
    <location>
        <begin position="305"/>
        <end position="325"/>
    </location>
</feature>
<evidence type="ECO:0000256" key="5">
    <source>
        <dbReference type="ARBA" id="ARBA00022989"/>
    </source>
</evidence>
<feature type="transmembrane region" description="Helical" evidence="9">
    <location>
        <begin position="581"/>
        <end position="602"/>
    </location>
</feature>
<evidence type="ECO:0000256" key="2">
    <source>
        <dbReference type="ARBA" id="ARBA00005982"/>
    </source>
</evidence>
<evidence type="ECO:0000256" key="6">
    <source>
        <dbReference type="ARBA" id="ARBA00023136"/>
    </source>
</evidence>
<proteinExistence type="inferred from homology"/>
<feature type="compositionally biased region" description="Low complexity" evidence="8">
    <location>
        <begin position="18"/>
        <end position="27"/>
    </location>
</feature>
<feature type="transmembrane region" description="Helical" evidence="9">
    <location>
        <begin position="473"/>
        <end position="495"/>
    </location>
</feature>
<comment type="similarity">
    <text evidence="2 7">Belongs to the major facilitator superfamily. Proton-dependent oligopeptide transporter (POT/PTR) (TC 2.A.17) family.</text>
</comment>
<keyword evidence="3 7" id="KW-0813">Transport</keyword>
<dbReference type="GO" id="GO:0071916">
    <property type="term" value="F:dipeptide transmembrane transporter activity"/>
    <property type="evidence" value="ECO:0007669"/>
    <property type="project" value="UniProtKB-ARBA"/>
</dbReference>
<evidence type="ECO:0000256" key="8">
    <source>
        <dbReference type="SAM" id="MobiDB-lite"/>
    </source>
</evidence>
<dbReference type="PANTHER" id="PTHR11654">
    <property type="entry name" value="OLIGOPEPTIDE TRANSPORTER-RELATED"/>
    <property type="match status" value="1"/>
</dbReference>
<evidence type="ECO:0008006" key="13">
    <source>
        <dbReference type="Google" id="ProtNLM"/>
    </source>
</evidence>
<dbReference type="VEuPathDB" id="FungiDB:PTTG_04754"/>
<feature type="transmembrane region" description="Helical" evidence="9">
    <location>
        <begin position="217"/>
        <end position="234"/>
    </location>
</feature>
<dbReference type="EnsemblFungi" id="PTTG_04754-t43_1">
    <property type="protein sequence ID" value="PTTG_04754-t43_1-p1"/>
    <property type="gene ID" value="PTTG_04754"/>
</dbReference>
<protein>
    <recommendedName>
        <fullName evidence="13">POT family proton-dependent oligopeptide transporter</fullName>
    </recommendedName>
</protein>
<evidence type="ECO:0000313" key="12">
    <source>
        <dbReference type="Proteomes" id="UP000005240"/>
    </source>
</evidence>
<dbReference type="Pfam" id="PF00854">
    <property type="entry name" value="PTR2"/>
    <property type="match status" value="1"/>
</dbReference>
<reference evidence="11 12" key="3">
    <citation type="journal article" date="2017" name="G3 (Bethesda)">
        <title>Comparative analysis highlights variable genome content of wheat rusts and divergence of the mating loci.</title>
        <authorList>
            <person name="Cuomo C.A."/>
            <person name="Bakkeren G."/>
            <person name="Khalil H.B."/>
            <person name="Panwar V."/>
            <person name="Joly D."/>
            <person name="Linning R."/>
            <person name="Sakthikumar S."/>
            <person name="Song X."/>
            <person name="Adiconis X."/>
            <person name="Fan L."/>
            <person name="Goldberg J.M."/>
            <person name="Levin J.Z."/>
            <person name="Young S."/>
            <person name="Zeng Q."/>
            <person name="Anikster Y."/>
            <person name="Bruce M."/>
            <person name="Wang M."/>
            <person name="Yin C."/>
            <person name="McCallum B."/>
            <person name="Szabo L.J."/>
            <person name="Hulbert S."/>
            <person name="Chen X."/>
            <person name="Fellers J.P."/>
        </authorList>
    </citation>
    <scope>NUCLEOTIDE SEQUENCE</scope>
    <source>
        <strain evidence="12">Isolate 1-1 / race 1 (BBBD)</strain>
        <strain evidence="11">isolate 1-1 / race 1 (BBBD)</strain>
    </source>
</reference>
<comment type="subcellular location">
    <subcellularLocation>
        <location evidence="1 7">Membrane</location>
        <topology evidence="1 7">Multi-pass membrane protein</topology>
    </subcellularLocation>
</comment>
<accession>A0A180GVA8</accession>
<dbReference type="PROSITE" id="PS01023">
    <property type="entry name" value="PTR2_2"/>
    <property type="match status" value="1"/>
</dbReference>
<dbReference type="Proteomes" id="UP000005240">
    <property type="component" value="Unassembled WGS sequence"/>
</dbReference>
<reference evidence="10" key="1">
    <citation type="submission" date="2009-11" db="EMBL/GenBank/DDBJ databases">
        <authorList>
            <consortium name="The Broad Institute Genome Sequencing Platform"/>
            <person name="Ward D."/>
            <person name="Feldgarden M."/>
            <person name="Earl A."/>
            <person name="Young S.K."/>
            <person name="Zeng Q."/>
            <person name="Koehrsen M."/>
            <person name="Alvarado L."/>
            <person name="Berlin A."/>
            <person name="Bochicchio J."/>
            <person name="Borenstein D."/>
            <person name="Chapman S.B."/>
            <person name="Chen Z."/>
            <person name="Engels R."/>
            <person name="Freedman E."/>
            <person name="Gellesch M."/>
            <person name="Goldberg J."/>
            <person name="Griggs A."/>
            <person name="Gujja S."/>
            <person name="Heilman E."/>
            <person name="Heiman D."/>
            <person name="Hepburn T."/>
            <person name="Howarth C."/>
            <person name="Jen D."/>
            <person name="Larson L."/>
            <person name="Lewis B."/>
            <person name="Mehta T."/>
            <person name="Park D."/>
            <person name="Pearson M."/>
            <person name="Roberts A."/>
            <person name="Saif S."/>
            <person name="Shea T."/>
            <person name="Shenoy N."/>
            <person name="Sisk P."/>
            <person name="Stolte C."/>
            <person name="Sykes S."/>
            <person name="Thomson T."/>
            <person name="Walk T."/>
            <person name="White J."/>
            <person name="Yandava C."/>
            <person name="Izard J."/>
            <person name="Baranova O.V."/>
            <person name="Blanton J.M."/>
            <person name="Tanner A.C."/>
            <person name="Dewhirst F.E."/>
            <person name="Haas B."/>
            <person name="Nusbaum C."/>
            <person name="Birren B."/>
        </authorList>
    </citation>
    <scope>NUCLEOTIDE SEQUENCE [LARGE SCALE GENOMIC DNA]</scope>
    <source>
        <strain evidence="10">1-1 BBBD Race 1</strain>
    </source>
</reference>
<feature type="transmembrane region" description="Helical" evidence="9">
    <location>
        <begin position="524"/>
        <end position="543"/>
    </location>
</feature>
<name>A0A180GVA8_PUCT1</name>
<feature type="transmembrane region" description="Helical" evidence="9">
    <location>
        <begin position="550"/>
        <end position="569"/>
    </location>
</feature>
<feature type="transmembrane region" description="Helical" evidence="9">
    <location>
        <begin position="443"/>
        <end position="461"/>
    </location>
</feature>
<keyword evidence="6 9" id="KW-0472">Membrane</keyword>
<evidence type="ECO:0000256" key="9">
    <source>
        <dbReference type="SAM" id="Phobius"/>
    </source>
</evidence>
<feature type="transmembrane region" description="Helical" evidence="9">
    <location>
        <begin position="276"/>
        <end position="298"/>
    </location>
</feature>
<keyword evidence="12" id="KW-1185">Reference proteome</keyword>
<dbReference type="InterPro" id="IPR000109">
    <property type="entry name" value="POT_fam"/>
</dbReference>
<keyword evidence="4 7" id="KW-0812">Transmembrane</keyword>
<evidence type="ECO:0000313" key="10">
    <source>
        <dbReference type="EMBL" id="OAV95923.1"/>
    </source>
</evidence>
<evidence type="ECO:0000256" key="3">
    <source>
        <dbReference type="ARBA" id="ARBA00022448"/>
    </source>
</evidence>
<evidence type="ECO:0000256" key="4">
    <source>
        <dbReference type="ARBA" id="ARBA00022692"/>
    </source>
</evidence>
<reference evidence="11" key="4">
    <citation type="submission" date="2025-05" db="UniProtKB">
        <authorList>
            <consortium name="EnsemblFungi"/>
        </authorList>
    </citation>
    <scope>IDENTIFICATION</scope>
    <source>
        <strain evidence="11">isolate 1-1 / race 1 (BBBD)</strain>
    </source>
</reference>
<dbReference type="FunFam" id="1.20.1250.20:FF:000085">
    <property type="entry name" value="MFS peptide transporter Ptr2"/>
    <property type="match status" value="1"/>
</dbReference>
<evidence type="ECO:0000313" key="11">
    <source>
        <dbReference type="EnsemblFungi" id="PTTG_04754-t43_1-p1"/>
    </source>
</evidence>
<organism evidence="10">
    <name type="scientific">Puccinia triticina (isolate 1-1 / race 1 (BBBD))</name>
    <name type="common">Brown leaf rust fungus</name>
    <dbReference type="NCBI Taxonomy" id="630390"/>
    <lineage>
        <taxon>Eukaryota</taxon>
        <taxon>Fungi</taxon>
        <taxon>Dikarya</taxon>
        <taxon>Basidiomycota</taxon>
        <taxon>Pucciniomycotina</taxon>
        <taxon>Pucciniomycetes</taxon>
        <taxon>Pucciniales</taxon>
        <taxon>Pucciniaceae</taxon>
        <taxon>Puccinia</taxon>
    </lineage>
</organism>
<dbReference type="InterPro" id="IPR036259">
    <property type="entry name" value="MFS_trans_sf"/>
</dbReference>
<dbReference type="EMBL" id="ADAS02000024">
    <property type="protein sequence ID" value="OAV95923.1"/>
    <property type="molecule type" value="Genomic_DNA"/>
</dbReference>